<dbReference type="HOGENOM" id="CLU_014312_3_2_6"/>
<feature type="domain" description="FAD-dependent oxidoreductase 2 FAD-binding" evidence="11">
    <location>
        <begin position="11"/>
        <end position="373"/>
    </location>
</feature>
<dbReference type="NCBIfam" id="NF005701">
    <property type="entry name" value="PRK07512.1"/>
    <property type="match status" value="1"/>
</dbReference>
<dbReference type="RefSeq" id="WP_023366147.1">
    <property type="nucleotide sequence ID" value="NC_022664.1"/>
</dbReference>
<dbReference type="SUPFAM" id="SSF56425">
    <property type="entry name" value="Succinate dehydrogenase/fumarate reductase flavoprotein, catalytic domain"/>
    <property type="match status" value="1"/>
</dbReference>
<evidence type="ECO:0000256" key="8">
    <source>
        <dbReference type="ARBA" id="ARBA00022827"/>
    </source>
</evidence>
<dbReference type="PATRIC" id="fig|1335757.3.peg.708"/>
<evidence type="ECO:0000313" key="14">
    <source>
        <dbReference type="Proteomes" id="UP000017640"/>
    </source>
</evidence>
<evidence type="ECO:0000256" key="7">
    <source>
        <dbReference type="ARBA" id="ARBA00022642"/>
    </source>
</evidence>
<dbReference type="Proteomes" id="UP000017640">
    <property type="component" value="Chromosome"/>
</dbReference>
<reference evidence="13 14" key="1">
    <citation type="journal article" date="2013" name="BMC Genomics">
        <title>Genomes of "Spiribacter", a streamlined, successful halophilic bacterium.</title>
        <authorList>
            <person name="Lopez-Perez M."/>
            <person name="Ghai R."/>
            <person name="Leon M.J."/>
            <person name="Rodriguez-Olmos A."/>
            <person name="Copa-Patino J.L."/>
            <person name="Soliveri J."/>
            <person name="Sanchez-Porro C."/>
            <person name="Ventosa A."/>
            <person name="Rodriguez-Valera F."/>
        </authorList>
    </citation>
    <scope>NUCLEOTIDE SEQUENCE [LARGE SCALE GENOMIC DNA]</scope>
    <source>
        <strain evidence="13 14">UAH-SP71</strain>
    </source>
</reference>
<organism evidence="13 14">
    <name type="scientific">Spiribacter curvatus</name>
    <dbReference type="NCBI Taxonomy" id="1335757"/>
    <lineage>
        <taxon>Bacteria</taxon>
        <taxon>Pseudomonadati</taxon>
        <taxon>Pseudomonadota</taxon>
        <taxon>Gammaproteobacteria</taxon>
        <taxon>Chromatiales</taxon>
        <taxon>Ectothiorhodospiraceae</taxon>
        <taxon>Spiribacter</taxon>
    </lineage>
</organism>
<dbReference type="InterPro" id="IPR036188">
    <property type="entry name" value="FAD/NAD-bd_sf"/>
</dbReference>
<proteinExistence type="inferred from homology"/>
<evidence type="ECO:0000256" key="1">
    <source>
        <dbReference type="ARBA" id="ARBA00001974"/>
    </source>
</evidence>
<comment type="pathway">
    <text evidence="2">Cofactor biosynthesis; NAD(+) biosynthesis; iminoaspartate from L-aspartate (oxidase route): step 1/1.</text>
</comment>
<dbReference type="InterPro" id="IPR027477">
    <property type="entry name" value="Succ_DH/fumarate_Rdtase_cat_sf"/>
</dbReference>
<dbReference type="Gene3D" id="3.90.700.10">
    <property type="entry name" value="Succinate dehydrogenase/fumarate reductase flavoprotein, catalytic domain"/>
    <property type="match status" value="1"/>
</dbReference>
<dbReference type="STRING" id="1335757.SPICUR_03635"/>
<evidence type="ECO:0000256" key="9">
    <source>
        <dbReference type="ARBA" id="ARBA00023002"/>
    </source>
</evidence>
<dbReference type="SUPFAM" id="SSF46977">
    <property type="entry name" value="Succinate dehydrogenase/fumarate reductase flavoprotein C-terminal domain"/>
    <property type="match status" value="1"/>
</dbReference>
<evidence type="ECO:0000259" key="11">
    <source>
        <dbReference type="Pfam" id="PF00890"/>
    </source>
</evidence>
<sequence length="516" mass="52334">MKAASAKNRPVIVVGAGIAGLATALRLAPLPVVVLTAGRLRENTSTAWAQGGIAAAMAGDDAPALHQADTEAAGVDLVDRAVARAVTEAAPACLDHLAALGVPFDRGADGVLAMGLEGAHSRHRVAHVGGDGSGAAILNSLIKAVGATPSIQVRERAAVEGLITASGRVQGVRVADTDLTGRAVVLATGGLSGLYADTTNPLGAAGRGLAMAARAGAAIADAEFVQFHPTAMAVGRDPMPLATEALRGEGATLVNRAGEPLMADTPGGDLAARDIIARRIHAALEAGDGVYLDGRSAIGDAFPSRYPAVTAACQRAGIDPARARIPVRPAAHYHMGGVAVDGSGRTTVEGLWACGEVAGSGLHGANRLASNSLLEGLAFARWIAEDIAGQTDVHRARTDDPGRTGTFSGMGASTWIRDCMSDYVGVVRSAAGLDRAIEALTPVAFDVQHRQADPALAGLFVATAAQRRTESRGGHLRDDCPQTRSPAPARASLTLADLAHSGSVPGVIDRTARALA</sequence>
<keyword evidence="8" id="KW-0274">FAD</keyword>
<evidence type="ECO:0000256" key="6">
    <source>
        <dbReference type="ARBA" id="ARBA00022630"/>
    </source>
</evidence>
<evidence type="ECO:0000259" key="12">
    <source>
        <dbReference type="Pfam" id="PF02910"/>
    </source>
</evidence>
<evidence type="ECO:0000256" key="5">
    <source>
        <dbReference type="ARBA" id="ARBA00021901"/>
    </source>
</evidence>
<dbReference type="Gene3D" id="3.50.50.60">
    <property type="entry name" value="FAD/NAD(P)-binding domain"/>
    <property type="match status" value="1"/>
</dbReference>
<dbReference type="GO" id="GO:0034628">
    <property type="term" value="P:'de novo' NAD+ biosynthetic process from L-aspartate"/>
    <property type="evidence" value="ECO:0007669"/>
    <property type="project" value="TreeGrafter"/>
</dbReference>
<evidence type="ECO:0000256" key="3">
    <source>
        <dbReference type="ARBA" id="ARBA00008562"/>
    </source>
</evidence>
<accession>U5T5Y1</accession>
<dbReference type="InterPro" id="IPR003953">
    <property type="entry name" value="FAD-dep_OxRdtase_2_FAD-bd"/>
</dbReference>
<dbReference type="UniPathway" id="UPA00253">
    <property type="reaction ID" value="UER00326"/>
</dbReference>
<dbReference type="KEGG" id="spiu:SPICUR_03635"/>
<keyword evidence="14" id="KW-1185">Reference proteome</keyword>
<keyword evidence="7" id="KW-0662">Pyridine nucleotide biosynthesis</keyword>
<evidence type="ECO:0000256" key="2">
    <source>
        <dbReference type="ARBA" id="ARBA00004950"/>
    </source>
</evidence>
<name>U5T5Y1_9GAMM</name>
<evidence type="ECO:0000256" key="4">
    <source>
        <dbReference type="ARBA" id="ARBA00012173"/>
    </source>
</evidence>
<dbReference type="GO" id="GO:0008734">
    <property type="term" value="F:L-aspartate oxidase activity"/>
    <property type="evidence" value="ECO:0007669"/>
    <property type="project" value="UniProtKB-EC"/>
</dbReference>
<dbReference type="SUPFAM" id="SSF51905">
    <property type="entry name" value="FAD/NAD(P)-binding domain"/>
    <property type="match status" value="1"/>
</dbReference>
<keyword evidence="6" id="KW-0285">Flavoprotein</keyword>
<evidence type="ECO:0000313" key="13">
    <source>
        <dbReference type="EMBL" id="AGY91718.1"/>
    </source>
</evidence>
<dbReference type="Pfam" id="PF02910">
    <property type="entry name" value="Succ_DH_flav_C"/>
    <property type="match status" value="1"/>
</dbReference>
<dbReference type="EMBL" id="CP005990">
    <property type="protein sequence ID" value="AGY91718.1"/>
    <property type="molecule type" value="Genomic_DNA"/>
</dbReference>
<feature type="domain" description="Fumarate reductase/succinate dehydrogenase flavoprotein-like C-terminal" evidence="12">
    <location>
        <begin position="458"/>
        <end position="483"/>
    </location>
</feature>
<dbReference type="InterPro" id="IPR015939">
    <property type="entry name" value="Fum_Rdtase/Succ_DH_flav-like_C"/>
</dbReference>
<comment type="cofactor">
    <cofactor evidence="1">
        <name>FAD</name>
        <dbReference type="ChEBI" id="CHEBI:57692"/>
    </cofactor>
</comment>
<gene>
    <name evidence="13" type="ORF">SPICUR_03635</name>
</gene>
<comment type="similarity">
    <text evidence="3">Belongs to the FAD-dependent oxidoreductase 2 family. NadB subfamily.</text>
</comment>
<comment type="catalytic activity">
    <reaction evidence="10">
        <text>L-aspartate + O2 = iminosuccinate + H2O2</text>
        <dbReference type="Rhea" id="RHEA:25876"/>
        <dbReference type="ChEBI" id="CHEBI:15379"/>
        <dbReference type="ChEBI" id="CHEBI:16240"/>
        <dbReference type="ChEBI" id="CHEBI:29991"/>
        <dbReference type="ChEBI" id="CHEBI:77875"/>
        <dbReference type="EC" id="1.4.3.16"/>
    </reaction>
    <physiologicalReaction direction="left-to-right" evidence="10">
        <dbReference type="Rhea" id="RHEA:25877"/>
    </physiologicalReaction>
</comment>
<dbReference type="InterPro" id="IPR037099">
    <property type="entry name" value="Fum_R/Succ_DH_flav-like_C_sf"/>
</dbReference>
<dbReference type="Gene3D" id="1.20.58.100">
    <property type="entry name" value="Fumarate reductase/succinate dehydrogenase flavoprotein-like, C-terminal domain"/>
    <property type="match status" value="1"/>
</dbReference>
<keyword evidence="9" id="KW-0560">Oxidoreductase</keyword>
<dbReference type="AlphaFoldDB" id="U5T5Y1"/>
<dbReference type="PANTHER" id="PTHR42716">
    <property type="entry name" value="L-ASPARTATE OXIDASE"/>
    <property type="match status" value="1"/>
</dbReference>
<dbReference type="eggNOG" id="COG0029">
    <property type="taxonomic scope" value="Bacteria"/>
</dbReference>
<evidence type="ECO:0000256" key="10">
    <source>
        <dbReference type="ARBA" id="ARBA00048305"/>
    </source>
</evidence>
<dbReference type="EC" id="1.4.3.16" evidence="4"/>
<dbReference type="PANTHER" id="PTHR42716:SF2">
    <property type="entry name" value="L-ASPARTATE OXIDASE, CHLOROPLASTIC"/>
    <property type="match status" value="1"/>
</dbReference>
<dbReference type="OrthoDB" id="9806724at2"/>
<dbReference type="InterPro" id="IPR005288">
    <property type="entry name" value="NadB"/>
</dbReference>
<dbReference type="PRINTS" id="PR00368">
    <property type="entry name" value="FADPNR"/>
</dbReference>
<dbReference type="Pfam" id="PF00890">
    <property type="entry name" value="FAD_binding_2"/>
    <property type="match status" value="1"/>
</dbReference>
<protein>
    <recommendedName>
        <fullName evidence="5">L-aspartate oxidase</fullName>
        <ecNumber evidence="4">1.4.3.16</ecNumber>
    </recommendedName>
</protein>